<gene>
    <name evidence="1" type="ORF">METSCH_B06380</name>
</gene>
<dbReference type="AlphaFoldDB" id="A0A4P6XMH6"/>
<dbReference type="Proteomes" id="UP000292447">
    <property type="component" value="Chromosome II"/>
</dbReference>
<protein>
    <submittedName>
        <fullName evidence="1">Uncharacterized protein</fullName>
    </submittedName>
</protein>
<evidence type="ECO:0000313" key="1">
    <source>
        <dbReference type="EMBL" id="QBM87436.1"/>
    </source>
</evidence>
<reference evidence="2" key="1">
    <citation type="submission" date="2019-03" db="EMBL/GenBank/DDBJ databases">
        <title>Snf2 controls pulcherriminic acid biosynthesis and connects pigmentation and antifungal activity of the yeast Metschnikowia pulcherrima.</title>
        <authorList>
            <person name="Gore-Lloyd D."/>
            <person name="Sumann I."/>
            <person name="Brachmann A.O."/>
            <person name="Schneeberger K."/>
            <person name="Ortiz-Merino R.A."/>
            <person name="Moreno-Beltran M."/>
            <person name="Schlaefli M."/>
            <person name="Kirner P."/>
            <person name="Santos Kron A."/>
            <person name="Wolfe K.H."/>
            <person name="Piel J."/>
            <person name="Ahrens C.H."/>
            <person name="Henk D."/>
            <person name="Freimoser F.M."/>
        </authorList>
    </citation>
    <scope>NUCLEOTIDE SEQUENCE [LARGE SCALE GENOMIC DNA]</scope>
    <source>
        <strain evidence="2">APC 1.2</strain>
    </source>
</reference>
<evidence type="ECO:0000313" key="2">
    <source>
        <dbReference type="Proteomes" id="UP000292447"/>
    </source>
</evidence>
<sequence length="89" mass="9723">MLDLVIQVRIVQKGFGRDTANVKTSASKRATGLDTRGLVVELSQLDGVHVPAWATADDDGVVVTSLRRVESDELSDIRSQHNCSVDCNW</sequence>
<proteinExistence type="predicted"/>
<name>A0A4P6XMH6_9ASCO</name>
<organism evidence="1 2">
    <name type="scientific">Metschnikowia aff. pulcherrima</name>
    <dbReference type="NCBI Taxonomy" id="2163413"/>
    <lineage>
        <taxon>Eukaryota</taxon>
        <taxon>Fungi</taxon>
        <taxon>Dikarya</taxon>
        <taxon>Ascomycota</taxon>
        <taxon>Saccharomycotina</taxon>
        <taxon>Pichiomycetes</taxon>
        <taxon>Metschnikowiaceae</taxon>
        <taxon>Metschnikowia</taxon>
    </lineage>
</organism>
<dbReference type="EMBL" id="CP034457">
    <property type="protein sequence ID" value="QBM87436.1"/>
    <property type="molecule type" value="Genomic_DNA"/>
</dbReference>
<accession>A0A4P6XMH6</accession>
<keyword evidence="2" id="KW-1185">Reference proteome</keyword>